<gene>
    <name evidence="1" type="ORF">SAMN06265361_11058</name>
</gene>
<dbReference type="InterPro" id="IPR015421">
    <property type="entry name" value="PyrdxlP-dep_Trfase_major"/>
</dbReference>
<dbReference type="SUPFAM" id="SSF53383">
    <property type="entry name" value="PLP-dependent transferases"/>
    <property type="match status" value="1"/>
</dbReference>
<dbReference type="Proteomes" id="UP001157946">
    <property type="component" value="Unassembled WGS sequence"/>
</dbReference>
<proteinExistence type="predicted"/>
<evidence type="ECO:0000313" key="2">
    <source>
        <dbReference type="Proteomes" id="UP001157946"/>
    </source>
</evidence>
<dbReference type="Gene3D" id="3.40.640.10">
    <property type="entry name" value="Type I PLP-dependent aspartate aminotransferase-like (Major domain)"/>
    <property type="match status" value="1"/>
</dbReference>
<keyword evidence="2" id="KW-1185">Reference proteome</keyword>
<dbReference type="PANTHER" id="PTHR46658">
    <property type="entry name" value="CYS OR MET METABOLISM PYRIDOXAL-PHOSPHATE-DEPENDENT ENZYME"/>
    <property type="match status" value="1"/>
</dbReference>
<organism evidence="1 2">
    <name type="scientific">Laceyella tengchongensis</name>
    <dbReference type="NCBI Taxonomy" id="574699"/>
    <lineage>
        <taxon>Bacteria</taxon>
        <taxon>Bacillati</taxon>
        <taxon>Bacillota</taxon>
        <taxon>Bacilli</taxon>
        <taxon>Bacillales</taxon>
        <taxon>Thermoactinomycetaceae</taxon>
        <taxon>Laceyella</taxon>
    </lineage>
</organism>
<dbReference type="RefSeq" id="WP_102992593.1">
    <property type="nucleotide sequence ID" value="NZ_FXTU01000010.1"/>
</dbReference>
<name>A0AA45WS16_9BACL</name>
<comment type="caution">
    <text evidence="1">The sequence shown here is derived from an EMBL/GenBank/DDBJ whole genome shotgun (WGS) entry which is preliminary data.</text>
</comment>
<dbReference type="AlphaFoldDB" id="A0AA45WS16"/>
<dbReference type="PANTHER" id="PTHR46658:SF1">
    <property type="entry name" value="CYS OR MET METABOLISM PYRIDOXAL-PHOSPHATE-DEPENDENT ENZYME"/>
    <property type="match status" value="1"/>
</dbReference>
<protein>
    <submittedName>
        <fullName evidence="1">Cystathionine beta-lyase family protein involved in aluminum resistance</fullName>
    </submittedName>
</protein>
<dbReference type="InterPro" id="IPR009651">
    <property type="entry name" value="Met_g_lyase_put"/>
</dbReference>
<dbReference type="InterPro" id="IPR015424">
    <property type="entry name" value="PyrdxlP-dep_Trfase"/>
</dbReference>
<dbReference type="Pfam" id="PF06838">
    <property type="entry name" value="Met_gamma_lyase"/>
    <property type="match status" value="1"/>
</dbReference>
<reference evidence="1" key="1">
    <citation type="submission" date="2017-05" db="EMBL/GenBank/DDBJ databases">
        <authorList>
            <person name="Varghese N."/>
            <person name="Submissions S."/>
        </authorList>
    </citation>
    <scope>NUCLEOTIDE SEQUENCE</scope>
    <source>
        <strain evidence="1">DSM 45262</strain>
    </source>
</reference>
<dbReference type="EMBL" id="FXTU01000010">
    <property type="protein sequence ID" value="SMP34047.1"/>
    <property type="molecule type" value="Genomic_DNA"/>
</dbReference>
<evidence type="ECO:0000313" key="1">
    <source>
        <dbReference type="EMBL" id="SMP34047.1"/>
    </source>
</evidence>
<sequence length="427" mass="46434">MYNQLRHGQWIEKKVAAVEAKIAPVLKRIERNVDRQQWKTLAAYREHGVSEIHLQASTGYGYDDLGRETFEKVFASLFGAEQALVRPNIISGTHAIAACLYGVLRPGDELIYLTGRPYDTLHQVIGKECDGSGSLADLGIAYREIPLTSAGRIDWDAFREAVSARTRMIGIQRSRGYADRPSFTISDIRDMVERVREICPKAVIFVDNCYGEFVEEVEPTQVGADLVAGSLIKNPGGGLAKSGGYIAGKAKWVERAASRLVAPGIGVEGGATHGYLRDYYQGLFLAPHVVGEALKGAVFAAAFLEELGFKTSPSWEETRTDIIQQIHLGSAELLVAFCQGIQSASPIDAHILPVPSAMPGYRDEVIMAAGTFVQGASIELSADGPLRPPYIAFMQGGLTYSHVKIGIVQALDHMAETGHIAFERGNE</sequence>
<accession>A0AA45WS16</accession>
<dbReference type="Gene3D" id="3.90.1150.60">
    <property type="entry name" value="Methioning gamme-lyase, C-terminal domain"/>
    <property type="match status" value="1"/>
</dbReference>